<keyword evidence="1" id="KW-0732">Signal</keyword>
<accession>A0A1R3T4I1</accession>
<proteinExistence type="predicted"/>
<dbReference type="KEGG" id="psac:PSM36_2287"/>
<dbReference type="Gene3D" id="3.40.190.10">
    <property type="entry name" value="Periplasmic binding protein-like II"/>
    <property type="match status" value="2"/>
</dbReference>
<gene>
    <name evidence="2" type="ORF">PSM36_2287</name>
</gene>
<keyword evidence="3" id="KW-1185">Reference proteome</keyword>
<evidence type="ECO:0000313" key="3">
    <source>
        <dbReference type="Proteomes" id="UP000187464"/>
    </source>
</evidence>
<feature type="chain" id="PRO_5012028841" evidence="1">
    <location>
        <begin position="24"/>
        <end position="311"/>
    </location>
</feature>
<dbReference type="STRING" id="1642647.PSM36_2287"/>
<evidence type="ECO:0000256" key="1">
    <source>
        <dbReference type="SAM" id="SignalP"/>
    </source>
</evidence>
<dbReference type="RefSeq" id="WP_076930971.1">
    <property type="nucleotide sequence ID" value="NZ_LT605205.1"/>
</dbReference>
<dbReference type="AlphaFoldDB" id="A0A1R3T4I1"/>
<evidence type="ECO:0000313" key="2">
    <source>
        <dbReference type="EMBL" id="SCD21092.1"/>
    </source>
</evidence>
<dbReference type="SUPFAM" id="SSF53850">
    <property type="entry name" value="Periplasmic binding protein-like II"/>
    <property type="match status" value="1"/>
</dbReference>
<protein>
    <submittedName>
        <fullName evidence="2">ABC-type phosphate transport system</fullName>
    </submittedName>
</protein>
<dbReference type="EMBL" id="LT605205">
    <property type="protein sequence ID" value="SCD21092.1"/>
    <property type="molecule type" value="Genomic_DNA"/>
</dbReference>
<organism evidence="2 3">
    <name type="scientific">Proteiniphilum saccharofermentans</name>
    <dbReference type="NCBI Taxonomy" id="1642647"/>
    <lineage>
        <taxon>Bacteria</taxon>
        <taxon>Pseudomonadati</taxon>
        <taxon>Bacteroidota</taxon>
        <taxon>Bacteroidia</taxon>
        <taxon>Bacteroidales</taxon>
        <taxon>Dysgonomonadaceae</taxon>
        <taxon>Proteiniphilum</taxon>
    </lineage>
</organism>
<sequence>MKRFGFIRLSLVVAVLFSTNAIAQQNSREVIYIKSARFATPLIEKWASEYEKVNSQIEIKFAEGQSSAEDIDLSFITSINEEGAENGNQIVSYTGRYALLPVTNADNPLLNELKRKRLNGKRLEDLFFDKDNLDEYSDSSDKQKYDITIYSGTNSNSFAGTFASHFGYSAADIRGRKISGDDIFLINAIQKDNSGVTFNNLSYIFDIDTRGLKNGLALIPLDIKKEQREILQEADIDKTIALLENERISLIPVENIGFVYQENNIPAKRFLKWILSEGQKYNQEYGFLKVEEAILSAQLKEIEDLLLTATY</sequence>
<dbReference type="Proteomes" id="UP000187464">
    <property type="component" value="Chromosome I"/>
</dbReference>
<feature type="signal peptide" evidence="1">
    <location>
        <begin position="1"/>
        <end position="23"/>
    </location>
</feature>
<reference evidence="2 3" key="1">
    <citation type="submission" date="2016-08" db="EMBL/GenBank/DDBJ databases">
        <authorList>
            <person name="Seilhamer J.J."/>
        </authorList>
    </citation>
    <scope>NUCLEOTIDE SEQUENCE [LARGE SCALE GENOMIC DNA]</scope>
    <source>
        <strain evidence="2">M3/6</strain>
    </source>
</reference>
<name>A0A1R3T4I1_9BACT</name>